<evidence type="ECO:0000256" key="10">
    <source>
        <dbReference type="ARBA" id="ARBA00042087"/>
    </source>
</evidence>
<feature type="domain" description="NAD-dependent epimerase/dehydratase" evidence="14">
    <location>
        <begin position="9"/>
        <end position="267"/>
    </location>
</feature>
<evidence type="ECO:0000256" key="4">
    <source>
        <dbReference type="ARBA" id="ARBA00023241"/>
    </source>
</evidence>
<dbReference type="EC" id="1.1.1.219" evidence="8"/>
<dbReference type="InterPro" id="IPR050425">
    <property type="entry name" value="NAD(P)_dehydrat-like"/>
</dbReference>
<protein>
    <recommendedName>
        <fullName evidence="9">Dihydroflavonol 4-reductase</fullName>
        <ecNumber evidence="8">1.1.1.219</ecNumber>
        <ecNumber evidence="7">1.1.1.234</ecNumber>
    </recommendedName>
    <alternativeName>
        <fullName evidence="11">Dihydrokaempferol 4-reductase</fullName>
    </alternativeName>
    <alternativeName>
        <fullName evidence="10">Flavanone 4-reductase</fullName>
    </alternativeName>
</protein>
<evidence type="ECO:0000256" key="7">
    <source>
        <dbReference type="ARBA" id="ARBA00039055"/>
    </source>
</evidence>
<evidence type="ECO:0000256" key="8">
    <source>
        <dbReference type="ARBA" id="ARBA00039057"/>
    </source>
</evidence>
<comment type="caution">
    <text evidence="15">The sequence shown here is derived from an EMBL/GenBank/DDBJ whole genome shotgun (WGS) entry which is preliminary data.</text>
</comment>
<evidence type="ECO:0000256" key="5">
    <source>
        <dbReference type="ARBA" id="ARBA00023445"/>
    </source>
</evidence>
<dbReference type="GO" id="GO:0045552">
    <property type="term" value="F:dihydroflavanol 4-reductase activity"/>
    <property type="evidence" value="ECO:0007669"/>
    <property type="project" value="UniProtKB-EC"/>
</dbReference>
<dbReference type="EMBL" id="PNBA02000007">
    <property type="protein sequence ID" value="KAG6417901.1"/>
    <property type="molecule type" value="Genomic_DNA"/>
</dbReference>
<dbReference type="Proteomes" id="UP000298416">
    <property type="component" value="Unassembled WGS sequence"/>
</dbReference>
<evidence type="ECO:0000256" key="2">
    <source>
        <dbReference type="ARBA" id="ARBA00022857"/>
    </source>
</evidence>
<evidence type="ECO:0000313" key="16">
    <source>
        <dbReference type="Proteomes" id="UP000298416"/>
    </source>
</evidence>
<dbReference type="SUPFAM" id="SSF51735">
    <property type="entry name" value="NAD(P)-binding Rossmann-fold domains"/>
    <property type="match status" value="1"/>
</dbReference>
<keyword evidence="16" id="KW-1185">Reference proteome</keyword>
<name>A0A8X8XUS3_SALSN</name>
<comment type="catalytic activity">
    <reaction evidence="13">
        <text>a (2R,3S,4S)-leucoanthocyanidin + NADP(+) = a (2R,3R)-dihydroflavonol + NADPH + H(+)</text>
        <dbReference type="Rhea" id="RHEA:54444"/>
        <dbReference type="ChEBI" id="CHEBI:15378"/>
        <dbReference type="ChEBI" id="CHEBI:57783"/>
        <dbReference type="ChEBI" id="CHEBI:58349"/>
        <dbReference type="ChEBI" id="CHEBI:138176"/>
        <dbReference type="ChEBI" id="CHEBI:138188"/>
        <dbReference type="EC" id="1.1.1.219"/>
    </reaction>
</comment>
<comment type="similarity">
    <text evidence="5">Belongs to the NAD(P)-dependent epimerase/dehydratase family. Dihydroflavonol-4-reductase subfamily.</text>
</comment>
<evidence type="ECO:0000256" key="11">
    <source>
        <dbReference type="ARBA" id="ARBA00042831"/>
    </source>
</evidence>
<evidence type="ECO:0000256" key="9">
    <source>
        <dbReference type="ARBA" id="ARBA00039963"/>
    </source>
</evidence>
<comment type="catalytic activity">
    <reaction evidence="12">
        <text>(2S)-flavan-4-ol + NADP(+) = (2S)-flavanone + NADPH + H(+)</text>
        <dbReference type="Rhea" id="RHEA:11228"/>
        <dbReference type="ChEBI" id="CHEBI:15378"/>
        <dbReference type="ChEBI" id="CHEBI:15605"/>
        <dbReference type="ChEBI" id="CHEBI:15606"/>
        <dbReference type="ChEBI" id="CHEBI:57783"/>
        <dbReference type="ChEBI" id="CHEBI:58349"/>
        <dbReference type="EC" id="1.1.1.234"/>
    </reaction>
</comment>
<dbReference type="FunFam" id="3.40.50.720:FF:000085">
    <property type="entry name" value="Dihydroflavonol reductase"/>
    <property type="match status" value="1"/>
</dbReference>
<dbReference type="InterPro" id="IPR001509">
    <property type="entry name" value="Epimerase_deHydtase"/>
</dbReference>
<evidence type="ECO:0000259" key="14">
    <source>
        <dbReference type="Pfam" id="PF01370"/>
    </source>
</evidence>
<comment type="pathway">
    <text evidence="1">Pigment biosynthesis; anthocyanin biosynthesis.</text>
</comment>
<organism evidence="15">
    <name type="scientific">Salvia splendens</name>
    <name type="common">Scarlet sage</name>
    <dbReference type="NCBI Taxonomy" id="180675"/>
    <lineage>
        <taxon>Eukaryota</taxon>
        <taxon>Viridiplantae</taxon>
        <taxon>Streptophyta</taxon>
        <taxon>Embryophyta</taxon>
        <taxon>Tracheophyta</taxon>
        <taxon>Spermatophyta</taxon>
        <taxon>Magnoliopsida</taxon>
        <taxon>eudicotyledons</taxon>
        <taxon>Gunneridae</taxon>
        <taxon>Pentapetalae</taxon>
        <taxon>asterids</taxon>
        <taxon>lamiids</taxon>
        <taxon>Lamiales</taxon>
        <taxon>Lamiaceae</taxon>
        <taxon>Nepetoideae</taxon>
        <taxon>Mentheae</taxon>
        <taxon>Salviinae</taxon>
        <taxon>Salvia</taxon>
        <taxon>Salvia subgen. Calosphace</taxon>
        <taxon>core Calosphace</taxon>
    </lineage>
</organism>
<reference evidence="15" key="1">
    <citation type="submission" date="2018-01" db="EMBL/GenBank/DDBJ databases">
        <authorList>
            <person name="Mao J.F."/>
        </authorList>
    </citation>
    <scope>NUCLEOTIDE SEQUENCE</scope>
    <source>
        <strain evidence="15">Huo1</strain>
        <tissue evidence="15">Leaf</tissue>
    </source>
</reference>
<comment type="function">
    <text evidence="6">Bifunctional enzyme involved in flavonoid metabolism.</text>
</comment>
<evidence type="ECO:0000256" key="1">
    <source>
        <dbReference type="ARBA" id="ARBA00004935"/>
    </source>
</evidence>
<gene>
    <name evidence="15" type="ORF">SASPL_120098</name>
</gene>
<keyword evidence="4" id="KW-0284">Flavonoid biosynthesis</keyword>
<evidence type="ECO:0000256" key="12">
    <source>
        <dbReference type="ARBA" id="ARBA00048870"/>
    </source>
</evidence>
<keyword evidence="2" id="KW-0521">NADP</keyword>
<dbReference type="PANTHER" id="PTHR10366:SF369">
    <property type="entry name" value="CINNAMOYL-COA REDUCTASE-LIKE PROTEIN"/>
    <property type="match status" value="1"/>
</dbReference>
<dbReference type="InterPro" id="IPR036291">
    <property type="entry name" value="NAD(P)-bd_dom_sf"/>
</dbReference>
<dbReference type="CDD" id="cd08958">
    <property type="entry name" value="FR_SDR_e"/>
    <property type="match status" value="1"/>
</dbReference>
<dbReference type="PANTHER" id="PTHR10366">
    <property type="entry name" value="NAD DEPENDENT EPIMERASE/DEHYDRATASE"/>
    <property type="match status" value="1"/>
</dbReference>
<sequence length="344" mass="38006">MSEKVGEVVCLTGGSGYIGSWIVQLLLRRGYTVHATVKNLNDEKETKHLQALEGAESRLRLFQIDLLDYDSIVAAVTGAAGVFHLASPCIVDRVEDPQRDLLDPAIKGTINVLTAAKKLGVRRVVVTSSISAIVPSPNWPADKIKNEDCWANEEYCKQKGVWYPLSKTMAEKAAWKFAEENDLDIVVVNPGTVMGPIIPPAINASMQMLLRLLQGLYVLEYGVLFSPNLVVWPKGCTEQYEDVFMGSVHVKDVALAHILVYENPSTKGRHLCVEAISHYGDFAAKVAELYPEYNIPKLPRDTQPGLLRSKDGAKKLKDLGLEFIPMEQIIKDGVESLRSKGYIS</sequence>
<evidence type="ECO:0000256" key="6">
    <source>
        <dbReference type="ARBA" id="ARBA00037100"/>
    </source>
</evidence>
<dbReference type="GO" id="GO:0047890">
    <property type="term" value="F:flavanone 4-reductase activity"/>
    <property type="evidence" value="ECO:0007669"/>
    <property type="project" value="UniProtKB-EC"/>
</dbReference>
<accession>A0A8X8XUS3</accession>
<evidence type="ECO:0000256" key="13">
    <source>
        <dbReference type="ARBA" id="ARBA00049132"/>
    </source>
</evidence>
<reference evidence="15" key="2">
    <citation type="submission" date="2020-08" db="EMBL/GenBank/DDBJ databases">
        <title>Plant Genome Project.</title>
        <authorList>
            <person name="Zhang R.-G."/>
        </authorList>
    </citation>
    <scope>NUCLEOTIDE SEQUENCE</scope>
    <source>
        <strain evidence="15">Huo1</strain>
        <tissue evidence="15">Leaf</tissue>
    </source>
</reference>
<dbReference type="AlphaFoldDB" id="A0A8X8XUS3"/>
<dbReference type="GO" id="GO:0009813">
    <property type="term" value="P:flavonoid biosynthetic process"/>
    <property type="evidence" value="ECO:0007669"/>
    <property type="project" value="UniProtKB-KW"/>
</dbReference>
<keyword evidence="3" id="KW-0560">Oxidoreductase</keyword>
<proteinExistence type="inferred from homology"/>
<evidence type="ECO:0000256" key="3">
    <source>
        <dbReference type="ARBA" id="ARBA00023002"/>
    </source>
</evidence>
<dbReference type="Gene3D" id="3.40.50.720">
    <property type="entry name" value="NAD(P)-binding Rossmann-like Domain"/>
    <property type="match status" value="1"/>
</dbReference>
<evidence type="ECO:0000313" key="15">
    <source>
        <dbReference type="EMBL" id="KAG6417901.1"/>
    </source>
</evidence>
<dbReference type="Pfam" id="PF01370">
    <property type="entry name" value="Epimerase"/>
    <property type="match status" value="1"/>
</dbReference>
<dbReference type="EC" id="1.1.1.234" evidence="7"/>